<dbReference type="AlphaFoldDB" id="A0A9N7NM20"/>
<accession>A0A9N7NM20</accession>
<dbReference type="SUPFAM" id="SSF63825">
    <property type="entry name" value="YWTD domain"/>
    <property type="match status" value="1"/>
</dbReference>
<dbReference type="InterPro" id="IPR011042">
    <property type="entry name" value="6-blade_b-propeller_TolB-like"/>
</dbReference>
<keyword evidence="2" id="KW-1185">Reference proteome</keyword>
<proteinExistence type="predicted"/>
<dbReference type="EMBL" id="CACSLK010027840">
    <property type="protein sequence ID" value="CAA0833436.1"/>
    <property type="molecule type" value="Genomic_DNA"/>
</dbReference>
<protein>
    <submittedName>
        <fullName evidence="1">NHL domain-containing protein</fullName>
    </submittedName>
</protein>
<reference evidence="1" key="1">
    <citation type="submission" date="2019-12" db="EMBL/GenBank/DDBJ databases">
        <authorList>
            <person name="Scholes J."/>
        </authorList>
    </citation>
    <scope>NUCLEOTIDE SEQUENCE</scope>
</reference>
<comment type="caution">
    <text evidence="1">The sequence shown here is derived from an EMBL/GenBank/DDBJ whole genome shotgun (WGS) entry which is preliminary data.</text>
</comment>
<evidence type="ECO:0000313" key="1">
    <source>
        <dbReference type="EMBL" id="CAA0833436.1"/>
    </source>
</evidence>
<dbReference type="Proteomes" id="UP001153555">
    <property type="component" value="Unassembled WGS sequence"/>
</dbReference>
<gene>
    <name evidence="1" type="ORF">SHERM_28697</name>
</gene>
<evidence type="ECO:0000313" key="2">
    <source>
        <dbReference type="Proteomes" id="UP001153555"/>
    </source>
</evidence>
<dbReference type="Gene3D" id="2.120.10.30">
    <property type="entry name" value="TolB, C-terminal domain"/>
    <property type="match status" value="1"/>
</dbReference>
<name>A0A9N7NM20_STRHE</name>
<dbReference type="OrthoDB" id="273823at2759"/>
<organism evidence="1 2">
    <name type="scientific">Striga hermonthica</name>
    <name type="common">Purple witchweed</name>
    <name type="synonym">Buchnera hermonthica</name>
    <dbReference type="NCBI Taxonomy" id="68872"/>
    <lineage>
        <taxon>Eukaryota</taxon>
        <taxon>Viridiplantae</taxon>
        <taxon>Streptophyta</taxon>
        <taxon>Embryophyta</taxon>
        <taxon>Tracheophyta</taxon>
        <taxon>Spermatophyta</taxon>
        <taxon>Magnoliopsida</taxon>
        <taxon>eudicotyledons</taxon>
        <taxon>Gunneridae</taxon>
        <taxon>Pentapetalae</taxon>
        <taxon>asterids</taxon>
        <taxon>lamiids</taxon>
        <taxon>Lamiales</taxon>
        <taxon>Orobanchaceae</taxon>
        <taxon>Buchnereae</taxon>
        <taxon>Striga</taxon>
    </lineage>
</organism>
<sequence length="763" mass="86329">MHFGFRRMRHIFRVMPKIYPGTLHHLSEAGVNGLASARSTGRWCNASSNISRRLDLAGCQERRYSSISNTKRPTSSDEFWSVLRSSLNQPRGPYWCWLNSSSGSKTLFKEDQVFLVLVEKFDDGSLGAKQSTVKMFEIAKSLQQRYSFLQVLVVQHGKSMCLNNASKHFLQRIIKEYVTFPILLFNKQSISEVWMQKAPCVIICKGFSQNPMIYPSEDVDLKTLDEAIRGLKVKHDTGDNVNDAKSTWVKPIEVIKEPDVCSASRNLLFSFPGCISVEEGGDRLFLSDVNHHRVIVFDNHGKILDAIGSSPGFEDGEFETAKLMRPAASFYLASEDSLFFIDSENHAIRKADMERRVVETVFPVTGDSKRSKSLWNWILDKIWMNRNIKPNSEEFNFDSFLFPWHILKSSDDDTYVLDQSFGTLWTIDLESGSVKEVIKEPSKIMEKCGQAILEKCAPLEHLPADWLQQRAHSTCSFEGVPYAGLMSSVATCGDHILMSDTVGQTVVKFGREAGLAMSFKFTNFGVLGLPYWIVSSLERVYSADDPYGDPDHSQCFRLLPGRVDITVNIDIPQHAELIERPQEGCIWRQARGSAIEISGVDNKAESSEKVGIAQQWYDEIDNLSFSVPQEESSTKEEIGRAGEEVQEGKLRIGCTINTSPGTSEAVIYAAVYLRLKKESNKQVNSRENKASRIADILDAKKKFKRDLLIEQLMRMSDRDLEELIFLRPLHVRLKFNCRDHPKSDQNTKGVVLTDSLVEVHVTL</sequence>
<dbReference type="PANTHER" id="PTHR46388">
    <property type="entry name" value="NHL REPEAT-CONTAINING PROTEIN 2"/>
    <property type="match status" value="1"/>
</dbReference>
<dbReference type="PANTHER" id="PTHR46388:SF3">
    <property type="entry name" value="DUF1618 DOMAIN-CONTAINING PROTEIN"/>
    <property type="match status" value="1"/>
</dbReference>